<dbReference type="OrthoDB" id="9787787at2"/>
<keyword evidence="3" id="KW-1185">Reference proteome</keyword>
<evidence type="ECO:0000313" key="3">
    <source>
        <dbReference type="Proteomes" id="UP000231843"/>
    </source>
</evidence>
<dbReference type="PANTHER" id="PTHR33516:SF2">
    <property type="entry name" value="LEXA REPRESSOR-RELATED"/>
    <property type="match status" value="1"/>
</dbReference>
<protein>
    <submittedName>
        <fullName evidence="2">Peptidase S24</fullName>
    </submittedName>
</protein>
<dbReference type="InterPro" id="IPR039418">
    <property type="entry name" value="LexA-like"/>
</dbReference>
<dbReference type="Pfam" id="PF00717">
    <property type="entry name" value="Peptidase_S24"/>
    <property type="match status" value="1"/>
</dbReference>
<dbReference type="EMBL" id="NPEA01000001">
    <property type="protein sequence ID" value="PJZ78799.1"/>
    <property type="molecule type" value="Genomic_DNA"/>
</dbReference>
<dbReference type="InterPro" id="IPR015927">
    <property type="entry name" value="Peptidase_S24_S26A/B/C"/>
</dbReference>
<comment type="caution">
    <text evidence="2">The sequence shown here is derived from an EMBL/GenBank/DDBJ whole genome shotgun (WGS) entry which is preliminary data.</text>
</comment>
<proteinExistence type="predicted"/>
<dbReference type="SUPFAM" id="SSF51306">
    <property type="entry name" value="LexA/Signal peptidase"/>
    <property type="match status" value="1"/>
</dbReference>
<organism evidence="2 3">
    <name type="scientific">Leptospira neocaledonica</name>
    <dbReference type="NCBI Taxonomy" id="2023192"/>
    <lineage>
        <taxon>Bacteria</taxon>
        <taxon>Pseudomonadati</taxon>
        <taxon>Spirochaetota</taxon>
        <taxon>Spirochaetia</taxon>
        <taxon>Leptospirales</taxon>
        <taxon>Leptospiraceae</taxon>
        <taxon>Leptospira</taxon>
    </lineage>
</organism>
<dbReference type="InterPro" id="IPR036286">
    <property type="entry name" value="LexA/Signal_pep-like_sf"/>
</dbReference>
<dbReference type="CDD" id="cd06529">
    <property type="entry name" value="S24_LexA-like"/>
    <property type="match status" value="1"/>
</dbReference>
<dbReference type="PANTHER" id="PTHR33516">
    <property type="entry name" value="LEXA REPRESSOR"/>
    <property type="match status" value="1"/>
</dbReference>
<gene>
    <name evidence="2" type="ORF">CH365_00775</name>
</gene>
<evidence type="ECO:0000259" key="1">
    <source>
        <dbReference type="Pfam" id="PF00717"/>
    </source>
</evidence>
<dbReference type="Gene3D" id="2.10.109.10">
    <property type="entry name" value="Umud Fragment, subunit A"/>
    <property type="match status" value="1"/>
</dbReference>
<dbReference type="RefSeq" id="WP_100766702.1">
    <property type="nucleotide sequence ID" value="NZ_NPEA01000001.1"/>
</dbReference>
<sequence length="139" mass="15788">MSQAQIYIEKSTVKIPLLNFTLAAGFPRPSDDYLRKRLDPKDLLEINPSTTFYMRISGNGWSEYGIHDGDHVVIDRSIPPSHGRIAVVTYAGNFTIRQIGKVGDRLFFLERDNNLNLVPIEPEGDVEIWGIISFGIHRF</sequence>
<feature type="domain" description="Peptidase S24/S26A/S26B/S26C" evidence="1">
    <location>
        <begin position="21"/>
        <end position="132"/>
    </location>
</feature>
<dbReference type="Proteomes" id="UP000231843">
    <property type="component" value="Unassembled WGS sequence"/>
</dbReference>
<evidence type="ECO:0000313" key="2">
    <source>
        <dbReference type="EMBL" id="PJZ78799.1"/>
    </source>
</evidence>
<name>A0A2N0A3B6_9LEPT</name>
<dbReference type="InterPro" id="IPR050077">
    <property type="entry name" value="LexA_repressor"/>
</dbReference>
<reference evidence="2 3" key="1">
    <citation type="submission" date="2017-07" db="EMBL/GenBank/DDBJ databases">
        <title>Leptospira spp. isolated from tropical soils.</title>
        <authorList>
            <person name="Thibeaux R."/>
            <person name="Iraola G."/>
            <person name="Ferres I."/>
            <person name="Bierque E."/>
            <person name="Girault D."/>
            <person name="Soupe-Gilbert M.-E."/>
            <person name="Picardeau M."/>
            <person name="Goarant C."/>
        </authorList>
    </citation>
    <scope>NUCLEOTIDE SEQUENCE [LARGE SCALE GENOMIC DNA]</scope>
    <source>
        <strain evidence="2 3">ES4-C-A1</strain>
    </source>
</reference>
<accession>A0A2N0A3B6</accession>
<dbReference type="AlphaFoldDB" id="A0A2N0A3B6"/>